<dbReference type="EMBL" id="FNTV01000001">
    <property type="protein sequence ID" value="SEE87419.1"/>
    <property type="molecule type" value="Genomic_DNA"/>
</dbReference>
<evidence type="ECO:0000313" key="3">
    <source>
        <dbReference type="EMBL" id="SEE87419.1"/>
    </source>
</evidence>
<dbReference type="Proteomes" id="UP000182725">
    <property type="component" value="Unassembled WGS sequence"/>
</dbReference>
<feature type="compositionally biased region" description="Polar residues" evidence="1">
    <location>
        <begin position="1"/>
        <end position="16"/>
    </location>
</feature>
<reference evidence="3 4" key="1">
    <citation type="submission" date="2016-10" db="EMBL/GenBank/DDBJ databases">
        <authorList>
            <person name="de Groot N.N."/>
        </authorList>
    </citation>
    <scope>NUCLEOTIDE SEQUENCE [LARGE SCALE GENOMIC DNA]</scope>
    <source>
        <strain evidence="3 4">DSM 22274</strain>
    </source>
</reference>
<protein>
    <submittedName>
        <fullName evidence="3">Uncharacterized protein</fullName>
    </submittedName>
</protein>
<sequence>MTTSGEEPQEQPTTLPGSYGEIAPGVPRYGQYAPAGWEPPQEIKDAQEAATSAQALPPAQTYPGFGGSQAGMPSQPGQPGQANGFGTHLAPPSRVLMATRMILAAGVMQAISVVALLAVMLVPSVKSSVIDALQSALGSTPELAEVYADPTLVNVALFFAFIFSIAMTLTYFWLARKIRKGATWARTTGLVLAILSLVFLSQPNPLTIVQVGLGVIGVILLFGSPAKEFFAAQKANRATNKS</sequence>
<dbReference type="RefSeq" id="WP_074712197.1">
    <property type="nucleotide sequence ID" value="NZ_FNTV01000001.1"/>
</dbReference>
<keyword evidence="2" id="KW-0472">Membrane</keyword>
<keyword evidence="2" id="KW-0812">Transmembrane</keyword>
<feature type="transmembrane region" description="Helical" evidence="2">
    <location>
        <begin position="152"/>
        <end position="174"/>
    </location>
</feature>
<dbReference type="AlphaFoldDB" id="A0A1H5MD72"/>
<proteinExistence type="predicted"/>
<feature type="compositionally biased region" description="Polar residues" evidence="1">
    <location>
        <begin position="71"/>
        <end position="81"/>
    </location>
</feature>
<feature type="transmembrane region" description="Helical" evidence="2">
    <location>
        <begin position="181"/>
        <end position="200"/>
    </location>
</feature>
<feature type="transmembrane region" description="Helical" evidence="2">
    <location>
        <begin position="206"/>
        <end position="224"/>
    </location>
</feature>
<organism evidence="3 4">
    <name type="scientific">Arthrobacter alpinus</name>
    <dbReference type="NCBI Taxonomy" id="656366"/>
    <lineage>
        <taxon>Bacteria</taxon>
        <taxon>Bacillati</taxon>
        <taxon>Actinomycetota</taxon>
        <taxon>Actinomycetes</taxon>
        <taxon>Micrococcales</taxon>
        <taxon>Micrococcaceae</taxon>
        <taxon>Arthrobacter</taxon>
    </lineage>
</organism>
<name>A0A1H5MD72_9MICC</name>
<evidence type="ECO:0000256" key="1">
    <source>
        <dbReference type="SAM" id="MobiDB-lite"/>
    </source>
</evidence>
<keyword evidence="2" id="KW-1133">Transmembrane helix</keyword>
<evidence type="ECO:0000313" key="4">
    <source>
        <dbReference type="Proteomes" id="UP000182725"/>
    </source>
</evidence>
<evidence type="ECO:0000256" key="2">
    <source>
        <dbReference type="SAM" id="Phobius"/>
    </source>
</evidence>
<gene>
    <name evidence="3" type="ORF">SAMN04489740_2884</name>
</gene>
<feature type="region of interest" description="Disordered" evidence="1">
    <location>
        <begin position="1"/>
        <end position="86"/>
    </location>
</feature>
<accession>A0A1H5MD72</accession>
<feature type="transmembrane region" description="Helical" evidence="2">
    <location>
        <begin position="101"/>
        <end position="122"/>
    </location>
</feature>